<name>A0AA39Z8J6_9PEZI</name>
<dbReference type="InterPro" id="IPR045054">
    <property type="entry name" value="P4HA-like"/>
</dbReference>
<dbReference type="PROSITE" id="PS51471">
    <property type="entry name" value="FE2OG_OXY"/>
    <property type="match status" value="1"/>
</dbReference>
<comment type="cofactor">
    <cofactor evidence="1">
        <name>L-ascorbate</name>
        <dbReference type="ChEBI" id="CHEBI:38290"/>
    </cofactor>
</comment>
<organism evidence="8 9">
    <name type="scientific">Cercophora samala</name>
    <dbReference type="NCBI Taxonomy" id="330535"/>
    <lineage>
        <taxon>Eukaryota</taxon>
        <taxon>Fungi</taxon>
        <taxon>Dikarya</taxon>
        <taxon>Ascomycota</taxon>
        <taxon>Pezizomycotina</taxon>
        <taxon>Sordariomycetes</taxon>
        <taxon>Sordariomycetidae</taxon>
        <taxon>Sordariales</taxon>
        <taxon>Lasiosphaeriaceae</taxon>
        <taxon>Cercophora</taxon>
    </lineage>
</organism>
<feature type="signal peptide" evidence="6">
    <location>
        <begin position="1"/>
        <end position="17"/>
    </location>
</feature>
<accession>A0AA39Z8J6</accession>
<dbReference type="InterPro" id="IPR044862">
    <property type="entry name" value="Pro_4_hyd_alph_FE2OG_OXY"/>
</dbReference>
<dbReference type="PANTHER" id="PTHR10869">
    <property type="entry name" value="PROLYL 4-HYDROXYLASE ALPHA SUBUNIT"/>
    <property type="match status" value="1"/>
</dbReference>
<dbReference type="InterPro" id="IPR006620">
    <property type="entry name" value="Pro_4_hyd_alph"/>
</dbReference>
<gene>
    <name evidence="8" type="ORF">QBC41DRAFT_256694</name>
</gene>
<evidence type="ECO:0000259" key="7">
    <source>
        <dbReference type="PROSITE" id="PS51471"/>
    </source>
</evidence>
<keyword evidence="9" id="KW-1185">Reference proteome</keyword>
<dbReference type="SMART" id="SM00702">
    <property type="entry name" value="P4Hc"/>
    <property type="match status" value="1"/>
</dbReference>
<evidence type="ECO:0000256" key="4">
    <source>
        <dbReference type="ARBA" id="ARBA00023002"/>
    </source>
</evidence>
<evidence type="ECO:0000256" key="1">
    <source>
        <dbReference type="ARBA" id="ARBA00001961"/>
    </source>
</evidence>
<keyword evidence="6" id="KW-0732">Signal</keyword>
<evidence type="ECO:0000313" key="9">
    <source>
        <dbReference type="Proteomes" id="UP001174997"/>
    </source>
</evidence>
<dbReference type="GO" id="GO:0005783">
    <property type="term" value="C:endoplasmic reticulum"/>
    <property type="evidence" value="ECO:0007669"/>
    <property type="project" value="TreeGrafter"/>
</dbReference>
<keyword evidence="3" id="KW-0223">Dioxygenase</keyword>
<dbReference type="EMBL" id="JAULSY010000093">
    <property type="protein sequence ID" value="KAK0666184.1"/>
    <property type="molecule type" value="Genomic_DNA"/>
</dbReference>
<evidence type="ECO:0000256" key="5">
    <source>
        <dbReference type="ARBA" id="ARBA00023004"/>
    </source>
</evidence>
<dbReference type="PANTHER" id="PTHR10869:SF246">
    <property type="entry name" value="TRANSMEMBRANE PROLYL 4-HYDROXYLASE"/>
    <property type="match status" value="1"/>
</dbReference>
<evidence type="ECO:0000313" key="8">
    <source>
        <dbReference type="EMBL" id="KAK0666184.1"/>
    </source>
</evidence>
<keyword evidence="4" id="KW-0560">Oxidoreductase</keyword>
<evidence type="ECO:0000256" key="6">
    <source>
        <dbReference type="SAM" id="SignalP"/>
    </source>
</evidence>
<keyword evidence="2" id="KW-0479">Metal-binding</keyword>
<dbReference type="Proteomes" id="UP001174997">
    <property type="component" value="Unassembled WGS sequence"/>
</dbReference>
<feature type="domain" description="Fe2OG dioxygenase" evidence="7">
    <location>
        <begin position="155"/>
        <end position="294"/>
    </location>
</feature>
<feature type="chain" id="PRO_5041299968" description="Fe2OG dioxygenase domain-containing protein" evidence="6">
    <location>
        <begin position="18"/>
        <end position="298"/>
    </location>
</feature>
<comment type="caution">
    <text evidence="8">The sequence shown here is derived from an EMBL/GenBank/DDBJ whole genome shotgun (WGS) entry which is preliminary data.</text>
</comment>
<dbReference type="AlphaFoldDB" id="A0AA39Z8J6"/>
<protein>
    <recommendedName>
        <fullName evidence="7">Fe2OG dioxygenase domain-containing protein</fullName>
    </recommendedName>
</protein>
<dbReference type="GO" id="GO:0031418">
    <property type="term" value="F:L-ascorbic acid binding"/>
    <property type="evidence" value="ECO:0007669"/>
    <property type="project" value="InterPro"/>
</dbReference>
<sequence length="298" mass="33945">MFRIFLIAALPLFFVFSSEIFSFLSGVFCPPCNCESAKPLNRIPRPQLRPEFLALENGTDAALECGEDGYKMHVFSREPLVVYFENFVSVKEREHLLDISEKIYMPSTITHNGGQTSDRNTKVRDSEVALVPRTEGVRCIERRATEVQGWRDEVWIERLRVQKYNPGGHYNHHFDWSSGRGGWGRVSSFMVWVHGEELEGGGTEFPRLELRGDKKKWCKFIECEDDVAGDDSKDNAAETSEHKKGAVFKVIPGNAVYWENFRSDGTGRGYNETWHAGLPVKKGVKVGLNIWSYGRIDS</sequence>
<dbReference type="Gene3D" id="2.60.120.620">
    <property type="entry name" value="q2cbj1_9rhob like domain"/>
    <property type="match status" value="1"/>
</dbReference>
<dbReference type="FunFam" id="2.60.120.620:FF:000027">
    <property type="entry name" value="Oxidoreductase, 2OG-Fe(II) oxygenase family family"/>
    <property type="match status" value="1"/>
</dbReference>
<evidence type="ECO:0000256" key="2">
    <source>
        <dbReference type="ARBA" id="ARBA00022723"/>
    </source>
</evidence>
<evidence type="ECO:0000256" key="3">
    <source>
        <dbReference type="ARBA" id="ARBA00022964"/>
    </source>
</evidence>
<dbReference type="Pfam" id="PF13640">
    <property type="entry name" value="2OG-FeII_Oxy_3"/>
    <property type="match status" value="1"/>
</dbReference>
<keyword evidence="5" id="KW-0408">Iron</keyword>
<dbReference type="GO" id="GO:0004656">
    <property type="term" value="F:procollagen-proline 4-dioxygenase activity"/>
    <property type="evidence" value="ECO:0007669"/>
    <property type="project" value="TreeGrafter"/>
</dbReference>
<dbReference type="GO" id="GO:0005506">
    <property type="term" value="F:iron ion binding"/>
    <property type="evidence" value="ECO:0007669"/>
    <property type="project" value="InterPro"/>
</dbReference>
<dbReference type="InterPro" id="IPR005123">
    <property type="entry name" value="Oxoglu/Fe-dep_dioxygenase_dom"/>
</dbReference>
<reference evidence="8" key="1">
    <citation type="submission" date="2023-06" db="EMBL/GenBank/DDBJ databases">
        <title>Genome-scale phylogeny and comparative genomics of the fungal order Sordariales.</title>
        <authorList>
            <consortium name="Lawrence Berkeley National Laboratory"/>
            <person name="Hensen N."/>
            <person name="Bonometti L."/>
            <person name="Westerberg I."/>
            <person name="Brannstrom I.O."/>
            <person name="Guillou S."/>
            <person name="Cros-Aarteil S."/>
            <person name="Calhoun S."/>
            <person name="Haridas S."/>
            <person name="Kuo A."/>
            <person name="Mondo S."/>
            <person name="Pangilinan J."/>
            <person name="Riley R."/>
            <person name="Labutti K."/>
            <person name="Andreopoulos B."/>
            <person name="Lipzen A."/>
            <person name="Chen C."/>
            <person name="Yanf M."/>
            <person name="Daum C."/>
            <person name="Ng V."/>
            <person name="Clum A."/>
            <person name="Steindorff A."/>
            <person name="Ohm R."/>
            <person name="Martin F."/>
            <person name="Silar P."/>
            <person name="Natvig D."/>
            <person name="Lalanne C."/>
            <person name="Gautier V."/>
            <person name="Ament-Velasquez S.L."/>
            <person name="Kruys A."/>
            <person name="Hutchinson M.I."/>
            <person name="Powell A.J."/>
            <person name="Barry K."/>
            <person name="Miller A.N."/>
            <person name="Grigoriev I.V."/>
            <person name="Debuchy R."/>
            <person name="Gladieux P."/>
            <person name="Thoren M.H."/>
            <person name="Johannesson H."/>
        </authorList>
    </citation>
    <scope>NUCLEOTIDE SEQUENCE</scope>
    <source>
        <strain evidence="8">CBS 307.81</strain>
    </source>
</reference>
<proteinExistence type="predicted"/>